<dbReference type="EMBL" id="JAWQEG010001325">
    <property type="protein sequence ID" value="KAK3880402.1"/>
    <property type="molecule type" value="Genomic_DNA"/>
</dbReference>
<evidence type="ECO:0000313" key="2">
    <source>
        <dbReference type="Proteomes" id="UP001286313"/>
    </source>
</evidence>
<dbReference type="Proteomes" id="UP001286313">
    <property type="component" value="Unassembled WGS sequence"/>
</dbReference>
<dbReference type="AlphaFoldDB" id="A0AAE1KR43"/>
<proteinExistence type="predicted"/>
<protein>
    <submittedName>
        <fullName evidence="1">Uncharacterized protein</fullName>
    </submittedName>
</protein>
<gene>
    <name evidence="1" type="ORF">Pcinc_015085</name>
</gene>
<comment type="caution">
    <text evidence="1">The sequence shown here is derived from an EMBL/GenBank/DDBJ whole genome shotgun (WGS) entry which is preliminary data.</text>
</comment>
<name>A0AAE1KR43_PETCI</name>
<evidence type="ECO:0000313" key="1">
    <source>
        <dbReference type="EMBL" id="KAK3880402.1"/>
    </source>
</evidence>
<reference evidence="1" key="1">
    <citation type="submission" date="2023-10" db="EMBL/GenBank/DDBJ databases">
        <title>Genome assemblies of two species of porcelain crab, Petrolisthes cinctipes and Petrolisthes manimaculis (Anomura: Porcellanidae).</title>
        <authorList>
            <person name="Angst P."/>
        </authorList>
    </citation>
    <scope>NUCLEOTIDE SEQUENCE</scope>
    <source>
        <strain evidence="1">PB745_01</strain>
        <tissue evidence="1">Gill</tissue>
    </source>
</reference>
<keyword evidence="2" id="KW-1185">Reference proteome</keyword>
<accession>A0AAE1KR43</accession>
<organism evidence="1 2">
    <name type="scientific">Petrolisthes cinctipes</name>
    <name type="common">Flat porcelain crab</name>
    <dbReference type="NCBI Taxonomy" id="88211"/>
    <lineage>
        <taxon>Eukaryota</taxon>
        <taxon>Metazoa</taxon>
        <taxon>Ecdysozoa</taxon>
        <taxon>Arthropoda</taxon>
        <taxon>Crustacea</taxon>
        <taxon>Multicrustacea</taxon>
        <taxon>Malacostraca</taxon>
        <taxon>Eumalacostraca</taxon>
        <taxon>Eucarida</taxon>
        <taxon>Decapoda</taxon>
        <taxon>Pleocyemata</taxon>
        <taxon>Anomura</taxon>
        <taxon>Galatheoidea</taxon>
        <taxon>Porcellanidae</taxon>
        <taxon>Petrolisthes</taxon>
    </lineage>
</organism>
<sequence>MTSSPSHGINKIVSKISILFGSRPSYPSFYRTDCHRYLGGECMDGLSLEIADCDFVAAGSCGTNCSCCIKCSDSGKCLANGGQCQPGRECPPKTYIDILSPCRSPSTCVCCQNCTQTQECMDGESNDVGQCTGNDKLLLMDVYYKPSTPLNCENPECNCVLKCGGASCEANNGTCIRKGETCPPGLLNNAAAERCGCNNNATCICCIPVNIFPNC</sequence>